<protein>
    <recommendedName>
        <fullName evidence="3 8">Mediator of RNA polymerase II transcription subunit 4</fullName>
    </recommendedName>
    <alternativeName>
        <fullName evidence="7 8">Mediator complex subunit 4</fullName>
    </alternativeName>
</protein>
<keyword evidence="10" id="KW-1185">Reference proteome</keyword>
<reference evidence="9 10" key="1">
    <citation type="submission" date="2024-11" db="EMBL/GenBank/DDBJ databases">
        <title>Adaptive evolution of stress response genes in parasites aligns with host niche diversity.</title>
        <authorList>
            <person name="Hahn C."/>
            <person name="Resl P."/>
        </authorList>
    </citation>
    <scope>NUCLEOTIDE SEQUENCE [LARGE SCALE GENOMIC DNA]</scope>
    <source>
        <strain evidence="9">EGGRZ-B1_66</strain>
        <tissue evidence="9">Body</tissue>
    </source>
</reference>
<evidence type="ECO:0000256" key="3">
    <source>
        <dbReference type="ARBA" id="ARBA00020629"/>
    </source>
</evidence>
<keyword evidence="8" id="KW-0010">Activator</keyword>
<keyword evidence="5 8" id="KW-0804">Transcription</keyword>
<dbReference type="PANTHER" id="PTHR13208">
    <property type="entry name" value="MEDIATOR OF RNA POLYMERASE II TRANSCRIPTION SUBUNIT 4"/>
    <property type="match status" value="1"/>
</dbReference>
<dbReference type="AlphaFoldDB" id="A0ABD2QKH6"/>
<evidence type="ECO:0000256" key="1">
    <source>
        <dbReference type="ARBA" id="ARBA00004123"/>
    </source>
</evidence>
<evidence type="ECO:0000256" key="7">
    <source>
        <dbReference type="ARBA" id="ARBA00031257"/>
    </source>
</evidence>
<evidence type="ECO:0000256" key="6">
    <source>
        <dbReference type="ARBA" id="ARBA00023242"/>
    </source>
</evidence>
<evidence type="ECO:0000313" key="9">
    <source>
        <dbReference type="EMBL" id="KAL3319657.1"/>
    </source>
</evidence>
<gene>
    <name evidence="8 9" type="primary">MED4</name>
    <name evidence="9" type="ORF">Ciccas_001663</name>
</gene>
<dbReference type="GO" id="GO:0005634">
    <property type="term" value="C:nucleus"/>
    <property type="evidence" value="ECO:0007669"/>
    <property type="project" value="UniProtKB-SubCell"/>
</dbReference>
<comment type="similarity">
    <text evidence="2 8">Belongs to the Mediator complex subunit 4 family.</text>
</comment>
<dbReference type="EMBL" id="JBJKFK010000113">
    <property type="protein sequence ID" value="KAL3319657.1"/>
    <property type="molecule type" value="Genomic_DNA"/>
</dbReference>
<comment type="subunit">
    <text evidence="8">Component of the Mediator complex.</text>
</comment>
<evidence type="ECO:0000313" key="10">
    <source>
        <dbReference type="Proteomes" id="UP001626550"/>
    </source>
</evidence>
<comment type="subcellular location">
    <subcellularLocation>
        <location evidence="1 8">Nucleus</location>
    </subcellularLocation>
</comment>
<evidence type="ECO:0000256" key="4">
    <source>
        <dbReference type="ARBA" id="ARBA00023015"/>
    </source>
</evidence>
<comment type="caution">
    <text evidence="9">The sequence shown here is derived from an EMBL/GenBank/DDBJ whole genome shotgun (WGS) entry which is preliminary data.</text>
</comment>
<sequence>MVSEQLERQNKVLLLKKKCLEADKVIESCQNDLRKCECVLSTALYYSRQKIDSMTKSIKNPVNPEELIKFSHKISACNGAVAPTNWTESEAIRPYPSKGVIRSGFLGHLDDSGNFRQSVLDILNKNYSTPSSDRLISEPGDSSM</sequence>
<proteinExistence type="inferred from homology"/>
<dbReference type="InterPro" id="IPR019258">
    <property type="entry name" value="Mediator_Med4"/>
</dbReference>
<organism evidence="9 10">
    <name type="scientific">Cichlidogyrus casuarinus</name>
    <dbReference type="NCBI Taxonomy" id="1844966"/>
    <lineage>
        <taxon>Eukaryota</taxon>
        <taxon>Metazoa</taxon>
        <taxon>Spiralia</taxon>
        <taxon>Lophotrochozoa</taxon>
        <taxon>Platyhelminthes</taxon>
        <taxon>Monogenea</taxon>
        <taxon>Monopisthocotylea</taxon>
        <taxon>Dactylogyridea</taxon>
        <taxon>Ancyrocephalidae</taxon>
        <taxon>Cichlidogyrus</taxon>
    </lineage>
</organism>
<dbReference type="Pfam" id="PF10018">
    <property type="entry name" value="Med4"/>
    <property type="match status" value="1"/>
</dbReference>
<keyword evidence="6 8" id="KW-0539">Nucleus</keyword>
<comment type="function">
    <text evidence="8">Component of the Mediator complex, a coactivator involved in the regulated transcription of nearly all RNA polymerase II-dependent genes. Mediator functions as a bridge to convey information from gene-specific regulatory proteins to the basal RNA polymerase II transcription machinery. Mediator is recruited to promoters by direct interactions with regulatory proteins and serves as a scaffold for the assembly of a functional preinitiation complex with RNA polymerase II and the general transcription factors.</text>
</comment>
<name>A0ABD2QKH6_9PLAT</name>
<accession>A0ABD2QKH6</accession>
<dbReference type="PANTHER" id="PTHR13208:SF2">
    <property type="entry name" value="MEDIATOR OF RNA POLYMERASE II TRANSCRIPTION SUBUNIT 4"/>
    <property type="match status" value="1"/>
</dbReference>
<evidence type="ECO:0000256" key="8">
    <source>
        <dbReference type="RuleBase" id="RU364141"/>
    </source>
</evidence>
<evidence type="ECO:0000256" key="2">
    <source>
        <dbReference type="ARBA" id="ARBA00009626"/>
    </source>
</evidence>
<keyword evidence="4 8" id="KW-0805">Transcription regulation</keyword>
<dbReference type="Proteomes" id="UP001626550">
    <property type="component" value="Unassembled WGS sequence"/>
</dbReference>
<evidence type="ECO:0000256" key="5">
    <source>
        <dbReference type="ARBA" id="ARBA00023163"/>
    </source>
</evidence>